<evidence type="ECO:0000313" key="2">
    <source>
        <dbReference type="Proteomes" id="UP000061018"/>
    </source>
</evidence>
<sequence length="106" mass="11721">MPEGTLWSTDLGAPLHIDTDADPNLWGYLHLQINKKTLKEWLKFHLNGLAAIHDIKLAHKLHRGPRPLSPLKTRTLTACSCGRAGSNGVLVRVSCPGRVHEGRASW</sequence>
<gene>
    <name evidence="1" type="ORF">SAM23877_4336</name>
</gene>
<proteinExistence type="predicted"/>
<protein>
    <submittedName>
        <fullName evidence="1">Uncharacterized protein</fullName>
    </submittedName>
</protein>
<dbReference type="Proteomes" id="UP000061018">
    <property type="component" value="Chromosome"/>
</dbReference>
<dbReference type="KEGG" id="samb:SAM23877_4336"/>
<organism evidence="1 2">
    <name type="scientific">Streptomyces ambofaciens (strain ATCC 23877 / 3486 / DSM 40053 / JCM 4204 / NBRC 12836 / NRRL B-2516)</name>
    <dbReference type="NCBI Taxonomy" id="278992"/>
    <lineage>
        <taxon>Bacteria</taxon>
        <taxon>Bacillati</taxon>
        <taxon>Actinomycetota</taxon>
        <taxon>Actinomycetes</taxon>
        <taxon>Kitasatosporales</taxon>
        <taxon>Streptomycetaceae</taxon>
        <taxon>Streptomyces</taxon>
    </lineage>
</organism>
<dbReference type="EMBL" id="CP012382">
    <property type="protein sequence ID" value="AKZ57381.1"/>
    <property type="molecule type" value="Genomic_DNA"/>
</dbReference>
<accession>A0A0K2AWV4</accession>
<name>A0A0K2AWV4_STRA7</name>
<dbReference type="AlphaFoldDB" id="A0A0K2AWV4"/>
<evidence type="ECO:0000313" key="1">
    <source>
        <dbReference type="EMBL" id="AKZ57381.1"/>
    </source>
</evidence>
<reference evidence="2" key="1">
    <citation type="journal article" date="2015" name="J. Biotechnol.">
        <title>Complete genome sequence of Streptomyces ambofaciens ATCC 23877, the spiramycin producer.</title>
        <authorList>
            <person name="Thibessard A."/>
            <person name="Haas D."/>
            <person name="Gerbaud C."/>
            <person name="Aigle B."/>
            <person name="Lautru S."/>
            <person name="Pernodet J.L."/>
            <person name="Leblond P."/>
        </authorList>
    </citation>
    <scope>NUCLEOTIDE SEQUENCE [LARGE SCALE GENOMIC DNA]</scope>
    <source>
        <strain evidence="2">ATCC 23877 / 3486 / DSM 40053 / JCM 4204 / NBRC 12836 / NRRL B-2516</strain>
    </source>
</reference>